<gene>
    <name evidence="4" type="ORF">LDJ79_15050</name>
</gene>
<keyword evidence="2" id="KW-0732">Signal</keyword>
<comment type="caution">
    <text evidence="4">The sequence shown here is derived from an EMBL/GenBank/DDBJ whole genome shotgun (WGS) entry which is preliminary data.</text>
</comment>
<dbReference type="CDD" id="cd00051">
    <property type="entry name" value="EFh"/>
    <property type="match status" value="1"/>
</dbReference>
<evidence type="ECO:0000256" key="2">
    <source>
        <dbReference type="SAM" id="SignalP"/>
    </source>
</evidence>
<dbReference type="RefSeq" id="WP_225251173.1">
    <property type="nucleotide sequence ID" value="NZ_JAIWIU010000105.1"/>
</dbReference>
<evidence type="ECO:0000259" key="3">
    <source>
        <dbReference type="PROSITE" id="PS50222"/>
    </source>
</evidence>
<feature type="compositionally biased region" description="Basic and acidic residues" evidence="1">
    <location>
        <begin position="96"/>
        <end position="105"/>
    </location>
</feature>
<dbReference type="PROSITE" id="PS50222">
    <property type="entry name" value="EF_HAND_2"/>
    <property type="match status" value="1"/>
</dbReference>
<evidence type="ECO:0000256" key="1">
    <source>
        <dbReference type="SAM" id="MobiDB-lite"/>
    </source>
</evidence>
<feature type="domain" description="EF-hand" evidence="3">
    <location>
        <begin position="57"/>
        <end position="92"/>
    </location>
</feature>
<dbReference type="EMBL" id="JAIWIU010000105">
    <property type="protein sequence ID" value="MCA2017440.1"/>
    <property type="molecule type" value="Genomic_DNA"/>
</dbReference>
<evidence type="ECO:0000313" key="5">
    <source>
        <dbReference type="Proteomes" id="UP001199044"/>
    </source>
</evidence>
<accession>A0ABS7YP41</accession>
<dbReference type="Pfam" id="PF13202">
    <property type="entry name" value="EF-hand_5"/>
    <property type="match status" value="2"/>
</dbReference>
<dbReference type="Proteomes" id="UP001199044">
    <property type="component" value="Unassembled WGS sequence"/>
</dbReference>
<reference evidence="5" key="1">
    <citation type="submission" date="2023-07" db="EMBL/GenBank/DDBJ databases">
        <title>Molecular identification of indigenous halophilic bacteria isolated from red sea cost, biodegradation of synthetic dyes and assessment of degraded metabolite toxicity.</title>
        <authorList>
            <person name="Chaieb K."/>
            <person name="Altayb H.N."/>
        </authorList>
    </citation>
    <scope>NUCLEOTIDE SEQUENCE [LARGE SCALE GENOMIC DNA]</scope>
    <source>
        <strain evidence="5">K20</strain>
    </source>
</reference>
<proteinExistence type="predicted"/>
<feature type="compositionally biased region" description="Polar residues" evidence="1">
    <location>
        <begin position="20"/>
        <end position="30"/>
    </location>
</feature>
<feature type="signal peptide" evidence="2">
    <location>
        <begin position="1"/>
        <end position="21"/>
    </location>
</feature>
<protein>
    <submittedName>
        <fullName evidence="4">EF-hand domain-containing protein</fullName>
    </submittedName>
</protein>
<name>A0ABS7YP41_9VIBR</name>
<feature type="chain" id="PRO_5046387042" evidence="2">
    <location>
        <begin position="22"/>
        <end position="105"/>
    </location>
</feature>
<dbReference type="SUPFAM" id="SSF47473">
    <property type="entry name" value="EF-hand"/>
    <property type="match status" value="1"/>
</dbReference>
<dbReference type="InterPro" id="IPR011992">
    <property type="entry name" value="EF-hand-dom_pair"/>
</dbReference>
<dbReference type="PROSITE" id="PS00018">
    <property type="entry name" value="EF_HAND_1"/>
    <property type="match status" value="1"/>
</dbReference>
<keyword evidence="5" id="KW-1185">Reference proteome</keyword>
<organism evidence="4 5">
    <name type="scientific">Vibrio tritonius</name>
    <dbReference type="NCBI Taxonomy" id="1435069"/>
    <lineage>
        <taxon>Bacteria</taxon>
        <taxon>Pseudomonadati</taxon>
        <taxon>Pseudomonadota</taxon>
        <taxon>Gammaproteobacteria</taxon>
        <taxon>Vibrionales</taxon>
        <taxon>Vibrionaceae</taxon>
        <taxon>Vibrio</taxon>
    </lineage>
</organism>
<evidence type="ECO:0000313" key="4">
    <source>
        <dbReference type="EMBL" id="MCA2017440.1"/>
    </source>
</evidence>
<dbReference type="InterPro" id="IPR002048">
    <property type="entry name" value="EF_hand_dom"/>
</dbReference>
<feature type="region of interest" description="Disordered" evidence="1">
    <location>
        <begin position="20"/>
        <end position="105"/>
    </location>
</feature>
<dbReference type="Gene3D" id="1.10.238.10">
    <property type="entry name" value="EF-hand"/>
    <property type="match status" value="1"/>
</dbReference>
<sequence length="105" mass="11492">MNRLLICLFSCSLSVSLPSFASDSFSNGQPPQMPSNGHPPSFSDFDSNGDGVLTEDEVQGPMRRDFSQIDANGDGQVTEQEMDTFMRNHQPPQGRGGHDQNSDED</sequence>
<dbReference type="InterPro" id="IPR018247">
    <property type="entry name" value="EF_Hand_1_Ca_BS"/>
</dbReference>